<dbReference type="RefSeq" id="XP_031403087.1">
    <property type="nucleotide sequence ID" value="XM_031547227.1"/>
</dbReference>
<reference evidence="3" key="2">
    <citation type="submission" date="2025-08" db="UniProtKB">
        <authorList>
            <consortium name="RefSeq"/>
        </authorList>
    </citation>
    <scope>IDENTIFICATION</scope>
    <source>
        <tissue evidence="3">Leaf</tissue>
    </source>
</reference>
<dbReference type="Gene3D" id="1.25.10.10">
    <property type="entry name" value="Leucine-rich Repeat Variant"/>
    <property type="match status" value="1"/>
</dbReference>
<sequence length="1312" mass="146054">MYFDDSQLPDFSQSELLVDGDDGGGGEADEAFFPCSRGHRSSLNLRTSQGGAICLVCVSNLLIASPRAPTVHVSYALSQLSQALSQPPFLKSLLTFHPHFLTSPLVHALSSFDDEPIARQIIQLVCDLCGHGALAGEFVTRISAVLSSRALAWSRHQFFTLNCLGVLLDSQTNGCATSIRDLDVLVSNLVSGLQLPSEDIQGEILFVLYKFSLHHYASKECDGTDPFMPCCPKLLYLSLDALLKTQNDDVRLNCIAFLTVLTQRGFFQASHANGMRTLASNADTSLQIPNSTDGCHLYTLFTEAIKGPLLSSDEQVQIGILDLIFYYLSCEENPEKKIQLLVESSIGDYVFEVLRLAGFRDPVVNSCLRVLDILSTAEQAFRQTLAVGFTTLIPILQCVAEVPYHPCQSQILKLIWSCVSNFLGVATTSQCEELVLILTKMLRRHREGEFGMLSETFTIICSIFVSMIKHPSYHDLLKLIIGVQEASELAILSSLTVSGMNSNQILQSLYLLKEAYAYGHEDHSTNNSNKGKLRRSIVDVCKTHILPWLVTAINETDDEEVILGVLETFHFILYQVSDNLARELAETLISSSWFSFSFESLGLFPTERMRWRVYLMISSLVDILFGNDSGQPIREAVSHLPSDPSDFLFLLGQKSYRDVLLSSCQSATLFILYCSSLYDERLADDKLVLASLEQYILVNSFNLRCGSTDSLTIFLLVNLYGLYRGLAKMSYQISYSPEAERIFFQLLTEHEWDLACAPIHSISLKWLFQQEKICISLLTHQILKLCRIYSSNNIPGIICGKSGRVLDVQAIAQLVVSGDNYAAKVFVCLLEELVNEKSQESDLLSLLNLVEHIIGILPDTSDQLCLNGIAKAMRILYYDSGPNFSPEVYSDSLIIIFNLLSSVHSESVADGDAWVTVTTKLTDQLIFRGDMVSFNHEELLILGILCLILYHSTNGALMEASKTILLNTPLTSMMCTIIHQACSSGPTLHDDDEKTISGTILLHVILLQYFSMRSVHAVLPGTIDWSSFLDKSNTMPVLPLLRSHCHELCMLIHYGCPLVKVVASYCLLEVFTRLSDQRQRQHEDFKCSSVYLKSVMAVLEGLLFYNDSRVAVNCGQCLSMIFEWEMVRSGTKKVAEKNKWCRLIVEELAMSLAVPSLVSKSCSNNHKASIYMAIALLKQEKVPGWMRSVFDDACISGILQNLSGSCLSTELILLFRELLNVGFLTAEHIGSLNRVLQECRKLMYHENVEVDCEEVCPGKAAAVRDDTSRITDHLVHLMSYSSRINRGGASGSKQLLEEIETFLRASAEEGNG</sequence>
<dbReference type="Proteomes" id="UP000515151">
    <property type="component" value="Chromosome 7"/>
</dbReference>
<name>A0A6P8DZS5_PUNGR</name>
<evidence type="ECO:0000313" key="3">
    <source>
        <dbReference type="RefSeq" id="XP_031403087.1"/>
    </source>
</evidence>
<dbReference type="GeneID" id="116212610"/>
<dbReference type="OrthoDB" id="2019943at2759"/>
<dbReference type="InterPro" id="IPR016024">
    <property type="entry name" value="ARM-type_fold"/>
</dbReference>
<feature type="region of interest" description="Disordered" evidence="1">
    <location>
        <begin position="1"/>
        <end position="20"/>
    </location>
</feature>
<dbReference type="PANTHER" id="PTHR36379:SF1">
    <property type="entry name" value="PUTATIVE RECOMBINATION INITIATION DEFECT 1-RELATED"/>
    <property type="match status" value="1"/>
</dbReference>
<reference evidence="2" key="1">
    <citation type="journal article" date="2020" name="Plant Biotechnol. J.">
        <title>The pomegranate (Punica granatum L.) draft genome dissects genetic divergence between soft- and hard-seeded cultivars.</title>
        <authorList>
            <person name="Luo X."/>
            <person name="Li H."/>
            <person name="Wu Z."/>
            <person name="Yao W."/>
            <person name="Zhao P."/>
            <person name="Cao D."/>
            <person name="Yu H."/>
            <person name="Li K."/>
            <person name="Poudel K."/>
            <person name="Zhao D."/>
            <person name="Zhang F."/>
            <person name="Xia X."/>
            <person name="Chen L."/>
            <person name="Wang Q."/>
            <person name="Jing D."/>
            <person name="Cao S."/>
        </authorList>
    </citation>
    <scope>NUCLEOTIDE SEQUENCE [LARGE SCALE GENOMIC DNA]</scope>
    <source>
        <strain evidence="2">cv. Tunisia</strain>
    </source>
</reference>
<protein>
    <submittedName>
        <fullName evidence="3">Protein PRD1 isoform X1</fullName>
    </submittedName>
</protein>
<dbReference type="InterPro" id="IPR044968">
    <property type="entry name" value="PRD1"/>
</dbReference>
<evidence type="ECO:0000313" key="2">
    <source>
        <dbReference type="Proteomes" id="UP000515151"/>
    </source>
</evidence>
<organism evidence="2 3">
    <name type="scientific">Punica granatum</name>
    <name type="common">Pomegranate</name>
    <dbReference type="NCBI Taxonomy" id="22663"/>
    <lineage>
        <taxon>Eukaryota</taxon>
        <taxon>Viridiplantae</taxon>
        <taxon>Streptophyta</taxon>
        <taxon>Embryophyta</taxon>
        <taxon>Tracheophyta</taxon>
        <taxon>Spermatophyta</taxon>
        <taxon>Magnoliopsida</taxon>
        <taxon>eudicotyledons</taxon>
        <taxon>Gunneridae</taxon>
        <taxon>Pentapetalae</taxon>
        <taxon>rosids</taxon>
        <taxon>malvids</taxon>
        <taxon>Myrtales</taxon>
        <taxon>Lythraceae</taxon>
        <taxon>Punica</taxon>
    </lineage>
</organism>
<keyword evidence="2" id="KW-1185">Reference proteome</keyword>
<gene>
    <name evidence="3" type="primary">LOC116212610</name>
</gene>
<dbReference type="PANTHER" id="PTHR36379">
    <property type="entry name" value="PROTEIN PRD1"/>
    <property type="match status" value="1"/>
</dbReference>
<accession>A0A6P8DZS5</accession>
<dbReference type="SUPFAM" id="SSF48371">
    <property type="entry name" value="ARM repeat"/>
    <property type="match status" value="2"/>
</dbReference>
<dbReference type="GO" id="GO:0042138">
    <property type="term" value="P:meiotic DNA double-strand break formation"/>
    <property type="evidence" value="ECO:0007669"/>
    <property type="project" value="InterPro"/>
</dbReference>
<evidence type="ECO:0000256" key="1">
    <source>
        <dbReference type="SAM" id="MobiDB-lite"/>
    </source>
</evidence>
<proteinExistence type="predicted"/>
<dbReference type="InterPro" id="IPR011989">
    <property type="entry name" value="ARM-like"/>
</dbReference>